<dbReference type="InterPro" id="IPR009057">
    <property type="entry name" value="Homeodomain-like_sf"/>
</dbReference>
<dbReference type="Proteomes" id="UP000294723">
    <property type="component" value="Unassembled WGS sequence"/>
</dbReference>
<feature type="DNA-binding region" description="H-T-H motif" evidence="4">
    <location>
        <begin position="40"/>
        <end position="59"/>
    </location>
</feature>
<dbReference type="PANTHER" id="PTHR30055:SF234">
    <property type="entry name" value="HTH-TYPE TRANSCRIPTIONAL REGULATOR BETI"/>
    <property type="match status" value="1"/>
</dbReference>
<dbReference type="Gene3D" id="1.10.357.10">
    <property type="entry name" value="Tetracycline Repressor, domain 2"/>
    <property type="match status" value="1"/>
</dbReference>
<dbReference type="SUPFAM" id="SSF46689">
    <property type="entry name" value="Homeodomain-like"/>
    <property type="match status" value="1"/>
</dbReference>
<dbReference type="SUPFAM" id="SSF48498">
    <property type="entry name" value="Tetracyclin repressor-like, C-terminal domain"/>
    <property type="match status" value="1"/>
</dbReference>
<protein>
    <submittedName>
        <fullName evidence="6">TetR/AcrR family transcriptional regulator</fullName>
    </submittedName>
</protein>
<dbReference type="GO" id="GO:0003700">
    <property type="term" value="F:DNA-binding transcription factor activity"/>
    <property type="evidence" value="ECO:0007669"/>
    <property type="project" value="TreeGrafter"/>
</dbReference>
<keyword evidence="3" id="KW-0804">Transcription</keyword>
<dbReference type="AlphaFoldDB" id="A0A4R5BR69"/>
<dbReference type="InterPro" id="IPR036271">
    <property type="entry name" value="Tet_transcr_reg_TetR-rel_C_sf"/>
</dbReference>
<feature type="domain" description="HTH tetR-type" evidence="5">
    <location>
        <begin position="17"/>
        <end position="77"/>
    </location>
</feature>
<name>A0A4R5BR69_9PSEU</name>
<dbReference type="PANTHER" id="PTHR30055">
    <property type="entry name" value="HTH-TYPE TRANSCRIPTIONAL REGULATOR RUTR"/>
    <property type="match status" value="1"/>
</dbReference>
<keyword evidence="2 4" id="KW-0238">DNA-binding</keyword>
<organism evidence="6 7">
    <name type="scientific">Saccharopolyspora karakumensis</name>
    <dbReference type="NCBI Taxonomy" id="2530386"/>
    <lineage>
        <taxon>Bacteria</taxon>
        <taxon>Bacillati</taxon>
        <taxon>Actinomycetota</taxon>
        <taxon>Actinomycetes</taxon>
        <taxon>Pseudonocardiales</taxon>
        <taxon>Pseudonocardiaceae</taxon>
        <taxon>Saccharopolyspora</taxon>
    </lineage>
</organism>
<evidence type="ECO:0000256" key="4">
    <source>
        <dbReference type="PROSITE-ProRule" id="PRU00335"/>
    </source>
</evidence>
<dbReference type="Pfam" id="PF00440">
    <property type="entry name" value="TetR_N"/>
    <property type="match status" value="1"/>
</dbReference>
<reference evidence="6 7" key="1">
    <citation type="submission" date="2019-03" db="EMBL/GenBank/DDBJ databases">
        <title>Draft genome sequences of novel Actinobacteria.</title>
        <authorList>
            <person name="Sahin N."/>
            <person name="Ay H."/>
            <person name="Saygin H."/>
        </authorList>
    </citation>
    <scope>NUCLEOTIDE SEQUENCE [LARGE SCALE GENOMIC DNA]</scope>
    <source>
        <strain evidence="6 7">5K548</strain>
    </source>
</reference>
<comment type="caution">
    <text evidence="6">The sequence shown here is derived from an EMBL/GenBank/DDBJ whole genome shotgun (WGS) entry which is preliminary data.</text>
</comment>
<sequence>MHRSCTDRYGQWVSSRGDKRAELLRKAVDHLAAHGIADLSLAPMAERLGTSKRMLLYYFGSRDMLIAEAIAASRPDISDLFRDVRDLDGLERAAWALWDAITRGRQRRPIRILFQVLSLAPTQPERYAELAADTVTAMVEPLVPVYRRLGFDEHDARARASLLISGLRGLCLDQIVTGDAARIETAARVLIQAATAGDGELRGSRALGCDQKRPL</sequence>
<evidence type="ECO:0000313" key="7">
    <source>
        <dbReference type="Proteomes" id="UP000294723"/>
    </source>
</evidence>
<dbReference type="GO" id="GO:0000976">
    <property type="term" value="F:transcription cis-regulatory region binding"/>
    <property type="evidence" value="ECO:0007669"/>
    <property type="project" value="TreeGrafter"/>
</dbReference>
<evidence type="ECO:0000259" key="5">
    <source>
        <dbReference type="PROSITE" id="PS50977"/>
    </source>
</evidence>
<keyword evidence="7" id="KW-1185">Reference proteome</keyword>
<dbReference type="InterPro" id="IPR050109">
    <property type="entry name" value="HTH-type_TetR-like_transc_reg"/>
</dbReference>
<accession>A0A4R5BR69</accession>
<gene>
    <name evidence="6" type="ORF">E1202_18905</name>
</gene>
<dbReference type="PROSITE" id="PS50977">
    <property type="entry name" value="HTH_TETR_2"/>
    <property type="match status" value="1"/>
</dbReference>
<evidence type="ECO:0000256" key="2">
    <source>
        <dbReference type="ARBA" id="ARBA00023125"/>
    </source>
</evidence>
<proteinExistence type="predicted"/>
<evidence type="ECO:0000256" key="1">
    <source>
        <dbReference type="ARBA" id="ARBA00023015"/>
    </source>
</evidence>
<evidence type="ECO:0000256" key="3">
    <source>
        <dbReference type="ARBA" id="ARBA00023163"/>
    </source>
</evidence>
<dbReference type="InterPro" id="IPR001647">
    <property type="entry name" value="HTH_TetR"/>
</dbReference>
<evidence type="ECO:0000313" key="6">
    <source>
        <dbReference type="EMBL" id="TDD86464.1"/>
    </source>
</evidence>
<keyword evidence="1" id="KW-0805">Transcription regulation</keyword>
<dbReference type="EMBL" id="SMLA01000029">
    <property type="protein sequence ID" value="TDD86464.1"/>
    <property type="molecule type" value="Genomic_DNA"/>
</dbReference>